<evidence type="ECO:0000259" key="2">
    <source>
        <dbReference type="Pfam" id="PF02517"/>
    </source>
</evidence>
<dbReference type="GO" id="GO:0080120">
    <property type="term" value="P:CAAX-box protein maturation"/>
    <property type="evidence" value="ECO:0007669"/>
    <property type="project" value="UniProtKB-ARBA"/>
</dbReference>
<keyword evidence="1" id="KW-1133">Transmembrane helix</keyword>
<feature type="transmembrane region" description="Helical" evidence="1">
    <location>
        <begin position="191"/>
        <end position="211"/>
    </location>
</feature>
<dbReference type="RefSeq" id="WP_119545324.1">
    <property type="nucleotide sequence ID" value="NZ_QXIR01000002.1"/>
</dbReference>
<keyword evidence="4" id="KW-1185">Reference proteome</keyword>
<sequence>MKKVLLLLGPTLMIFIGLTLFANVPLTFGLFYGWLLLVPSIVNMKQPGLFKWRINFTKHSVILGTVSGLLFMILIFASVSYLFSFLIDLEFIRALLKKWNFDGGMVWLLIAVLIVLNPFLEENYWRNFIPEELKSSFSSGKSILIASFFYSFYHILSLIELFNWPFNVIAVLPVFLAGAIWGFIRQRTGSLAAPVLSHMLADAGIMLVYLVHIHVW</sequence>
<protein>
    <submittedName>
        <fullName evidence="3">CPBP family intramembrane metalloprotease</fullName>
    </submittedName>
</protein>
<evidence type="ECO:0000256" key="1">
    <source>
        <dbReference type="SAM" id="Phobius"/>
    </source>
</evidence>
<accession>A0A3A1R5F0</accession>
<name>A0A3A1R5F0_9BACI</name>
<keyword evidence="1" id="KW-0812">Transmembrane</keyword>
<keyword evidence="3" id="KW-0378">Hydrolase</keyword>
<reference evidence="3 4" key="1">
    <citation type="submission" date="2018-09" db="EMBL/GenBank/DDBJ databases">
        <title>Bacillus saliacetes sp. nov., isolated from Thai shrimp paste (Ka-pi).</title>
        <authorList>
            <person name="Daroonpunt R."/>
            <person name="Tanasupawat S."/>
            <person name="Yiamsombut S."/>
        </authorList>
    </citation>
    <scope>NUCLEOTIDE SEQUENCE [LARGE SCALE GENOMIC DNA]</scope>
    <source>
        <strain evidence="3 4">SKP7-4</strain>
    </source>
</reference>
<keyword evidence="3" id="KW-0482">Metalloprotease</keyword>
<dbReference type="Proteomes" id="UP000265801">
    <property type="component" value="Unassembled WGS sequence"/>
</dbReference>
<dbReference type="GO" id="GO:0008237">
    <property type="term" value="F:metallopeptidase activity"/>
    <property type="evidence" value="ECO:0007669"/>
    <property type="project" value="UniProtKB-KW"/>
</dbReference>
<feature type="transmembrane region" description="Helical" evidence="1">
    <location>
        <begin position="141"/>
        <end position="159"/>
    </location>
</feature>
<feature type="domain" description="CAAX prenyl protease 2/Lysostaphin resistance protein A-like" evidence="2">
    <location>
        <begin position="106"/>
        <end position="203"/>
    </location>
</feature>
<feature type="transmembrane region" description="Helical" evidence="1">
    <location>
        <begin position="165"/>
        <end position="184"/>
    </location>
</feature>
<feature type="transmembrane region" description="Helical" evidence="1">
    <location>
        <begin position="61"/>
        <end position="83"/>
    </location>
</feature>
<comment type="caution">
    <text evidence="3">The sequence shown here is derived from an EMBL/GenBank/DDBJ whole genome shotgun (WGS) entry which is preliminary data.</text>
</comment>
<evidence type="ECO:0000313" key="3">
    <source>
        <dbReference type="EMBL" id="RIW38426.1"/>
    </source>
</evidence>
<keyword evidence="1" id="KW-0472">Membrane</keyword>
<proteinExistence type="predicted"/>
<dbReference type="Pfam" id="PF02517">
    <property type="entry name" value="Rce1-like"/>
    <property type="match status" value="1"/>
</dbReference>
<dbReference type="AlphaFoldDB" id="A0A3A1R5F0"/>
<keyword evidence="3" id="KW-0645">Protease</keyword>
<evidence type="ECO:0000313" key="4">
    <source>
        <dbReference type="Proteomes" id="UP000265801"/>
    </source>
</evidence>
<dbReference type="EMBL" id="QXIR01000002">
    <property type="protein sequence ID" value="RIW38426.1"/>
    <property type="molecule type" value="Genomic_DNA"/>
</dbReference>
<organism evidence="3 4">
    <name type="scientific">Bacillus salacetis</name>
    <dbReference type="NCBI Taxonomy" id="2315464"/>
    <lineage>
        <taxon>Bacteria</taxon>
        <taxon>Bacillati</taxon>
        <taxon>Bacillota</taxon>
        <taxon>Bacilli</taxon>
        <taxon>Bacillales</taxon>
        <taxon>Bacillaceae</taxon>
        <taxon>Bacillus</taxon>
    </lineage>
</organism>
<dbReference type="OrthoDB" id="449657at2"/>
<dbReference type="InterPro" id="IPR003675">
    <property type="entry name" value="Rce1/LyrA-like_dom"/>
</dbReference>
<dbReference type="GO" id="GO:0006508">
    <property type="term" value="P:proteolysis"/>
    <property type="evidence" value="ECO:0007669"/>
    <property type="project" value="UniProtKB-KW"/>
</dbReference>
<dbReference type="GO" id="GO:0004175">
    <property type="term" value="F:endopeptidase activity"/>
    <property type="evidence" value="ECO:0007669"/>
    <property type="project" value="UniProtKB-ARBA"/>
</dbReference>
<gene>
    <name evidence="3" type="ORF">D3H55_02505</name>
</gene>
<feature type="transmembrane region" description="Helical" evidence="1">
    <location>
        <begin position="103"/>
        <end position="120"/>
    </location>
</feature>